<evidence type="ECO:0000313" key="2">
    <source>
        <dbReference type="EMBL" id="KAG1793617.1"/>
    </source>
</evidence>
<dbReference type="Proteomes" id="UP000719766">
    <property type="component" value="Unassembled WGS sequence"/>
</dbReference>
<dbReference type="AlphaFoldDB" id="A0A9P7ARJ9"/>
<evidence type="ECO:0000313" key="3">
    <source>
        <dbReference type="Proteomes" id="UP000719766"/>
    </source>
</evidence>
<evidence type="ECO:0000256" key="1">
    <source>
        <dbReference type="SAM" id="MobiDB-lite"/>
    </source>
</evidence>
<proteinExistence type="predicted"/>
<dbReference type="EMBL" id="JABBWE010000029">
    <property type="protein sequence ID" value="KAG1793617.1"/>
    <property type="molecule type" value="Genomic_DNA"/>
</dbReference>
<dbReference type="OrthoDB" id="10593335at2759"/>
<accession>A0A9P7ARJ9</accession>
<comment type="caution">
    <text evidence="2">The sequence shown here is derived from an EMBL/GenBank/DDBJ whole genome shotgun (WGS) entry which is preliminary data.</text>
</comment>
<dbReference type="GeneID" id="64593907"/>
<sequence>MASHFRRHTVIPGRCSYECGGMTSVQLLSMRKKMGDNADGPARRERLEDIDWNAPGKVKSIVQMDAWRMRATTNERKSRGTIQKPDQGKQVHEDDRTKLAYLKSTYCALRQKPLTVLVRVAFIAEGNGSLETSAVGSSIDIVDFSSIVEGLACEIYGVREVGKIAFGGGAIFDGGGGKETDTVRGRGSFEGVATARTLGVFGREDSLKIDLALLGVELVGDASKDSCDAEPEGGVKACREIRDALRKDVIVEADWGIGGNGSSTAVTREGILDNEMVGTGGIVSPLPIAPSAARDMRDALNDSVEAVTLLSERPGESFEMKLIRRARLRGVFTSFDPSLSFLPLEGVLDLRNVPEGVGVGSEGEGVSDAVVATDHLLWRSPELLVDERNCWDCAVLSSTQFFESEGVAGHTVKGAVENESSGVQVGNIVVLGDTGNAVDEGDTENAVVDGDTASAVSDGGLGNES</sequence>
<protein>
    <submittedName>
        <fullName evidence="2">Uncharacterized protein</fullName>
    </submittedName>
</protein>
<dbReference type="RefSeq" id="XP_041160015.1">
    <property type="nucleotide sequence ID" value="XM_041300143.1"/>
</dbReference>
<organism evidence="2 3">
    <name type="scientific">Suillus plorans</name>
    <dbReference type="NCBI Taxonomy" id="116603"/>
    <lineage>
        <taxon>Eukaryota</taxon>
        <taxon>Fungi</taxon>
        <taxon>Dikarya</taxon>
        <taxon>Basidiomycota</taxon>
        <taxon>Agaricomycotina</taxon>
        <taxon>Agaricomycetes</taxon>
        <taxon>Agaricomycetidae</taxon>
        <taxon>Boletales</taxon>
        <taxon>Suillineae</taxon>
        <taxon>Suillaceae</taxon>
        <taxon>Suillus</taxon>
    </lineage>
</organism>
<feature type="region of interest" description="Disordered" evidence="1">
    <location>
        <begin position="72"/>
        <end position="91"/>
    </location>
</feature>
<reference evidence="2" key="1">
    <citation type="journal article" date="2020" name="New Phytol.">
        <title>Comparative genomics reveals dynamic genome evolution in host specialist ectomycorrhizal fungi.</title>
        <authorList>
            <person name="Lofgren L.A."/>
            <person name="Nguyen N.H."/>
            <person name="Vilgalys R."/>
            <person name="Ruytinx J."/>
            <person name="Liao H.L."/>
            <person name="Branco S."/>
            <person name="Kuo A."/>
            <person name="LaButti K."/>
            <person name="Lipzen A."/>
            <person name="Andreopoulos W."/>
            <person name="Pangilinan J."/>
            <person name="Riley R."/>
            <person name="Hundley H."/>
            <person name="Na H."/>
            <person name="Barry K."/>
            <person name="Grigoriev I.V."/>
            <person name="Stajich J.E."/>
            <person name="Kennedy P.G."/>
        </authorList>
    </citation>
    <scope>NUCLEOTIDE SEQUENCE</scope>
    <source>
        <strain evidence="2">S12</strain>
    </source>
</reference>
<name>A0A9P7ARJ9_9AGAM</name>
<gene>
    <name evidence="2" type="ORF">HD556DRAFT_1308478</name>
</gene>
<keyword evidence="3" id="KW-1185">Reference proteome</keyword>